<feature type="non-terminal residue" evidence="1">
    <location>
        <position position="150"/>
    </location>
</feature>
<proteinExistence type="predicted"/>
<protein>
    <submittedName>
        <fullName evidence="1">Uncharacterized protein</fullName>
    </submittedName>
</protein>
<sequence>MDEKKVSSSHCSLALRCDPIGSDDTDSGGVVGVSVFMADKADAEAVSEIPAETLIWILGESTLPKLSPIALTEPPSAYEPQLTCLTDSFLNTRPEAHRYSLWLFPRGASVLRCCSRWVQMESLARLRRELLWEFSTSLFAKAYLFTDFQS</sequence>
<evidence type="ECO:0000313" key="2">
    <source>
        <dbReference type="Proteomes" id="UP000518266"/>
    </source>
</evidence>
<dbReference type="Proteomes" id="UP000518266">
    <property type="component" value="Unassembled WGS sequence"/>
</dbReference>
<keyword evidence="2" id="KW-1185">Reference proteome</keyword>
<organism evidence="1 2">
    <name type="scientific">Dissostichus mawsoni</name>
    <name type="common">Antarctic cod</name>
    <dbReference type="NCBI Taxonomy" id="36200"/>
    <lineage>
        <taxon>Eukaryota</taxon>
        <taxon>Metazoa</taxon>
        <taxon>Chordata</taxon>
        <taxon>Craniata</taxon>
        <taxon>Vertebrata</taxon>
        <taxon>Euteleostomi</taxon>
        <taxon>Actinopterygii</taxon>
        <taxon>Neopterygii</taxon>
        <taxon>Teleostei</taxon>
        <taxon>Neoteleostei</taxon>
        <taxon>Acanthomorphata</taxon>
        <taxon>Eupercaria</taxon>
        <taxon>Perciformes</taxon>
        <taxon>Notothenioidei</taxon>
        <taxon>Nototheniidae</taxon>
        <taxon>Dissostichus</taxon>
    </lineage>
</organism>
<reference evidence="1 2" key="1">
    <citation type="submission" date="2020-03" db="EMBL/GenBank/DDBJ databases">
        <title>Dissostichus mawsoni Genome sequencing and assembly.</title>
        <authorList>
            <person name="Park H."/>
        </authorList>
    </citation>
    <scope>NUCLEOTIDE SEQUENCE [LARGE SCALE GENOMIC DNA]</scope>
    <source>
        <strain evidence="1">DM0001</strain>
        <tissue evidence="1">Muscle</tissue>
    </source>
</reference>
<dbReference type="AlphaFoldDB" id="A0A7J5YTX3"/>
<gene>
    <name evidence="1" type="ORF">F7725_013360</name>
</gene>
<dbReference type="EMBL" id="JAAKFY010000010">
    <property type="protein sequence ID" value="KAF3851588.1"/>
    <property type="molecule type" value="Genomic_DNA"/>
</dbReference>
<accession>A0A7J5YTX3</accession>
<comment type="caution">
    <text evidence="1">The sequence shown here is derived from an EMBL/GenBank/DDBJ whole genome shotgun (WGS) entry which is preliminary data.</text>
</comment>
<name>A0A7J5YTX3_DISMA</name>
<evidence type="ECO:0000313" key="1">
    <source>
        <dbReference type="EMBL" id="KAF3851588.1"/>
    </source>
</evidence>